<evidence type="ECO:0000313" key="4">
    <source>
        <dbReference type="EMBL" id="WEG35810.1"/>
    </source>
</evidence>
<dbReference type="EMBL" id="CP118868">
    <property type="protein sequence ID" value="WEG35810.1"/>
    <property type="molecule type" value="Genomic_DNA"/>
</dbReference>
<feature type="coiled-coil region" evidence="1">
    <location>
        <begin position="29"/>
        <end position="120"/>
    </location>
</feature>
<keyword evidence="2" id="KW-0812">Transmembrane</keyword>
<feature type="signal peptide" evidence="3">
    <location>
        <begin position="1"/>
        <end position="23"/>
    </location>
</feature>
<evidence type="ECO:0000256" key="1">
    <source>
        <dbReference type="SAM" id="Coils"/>
    </source>
</evidence>
<keyword evidence="5" id="KW-1185">Reference proteome</keyword>
<reference evidence="4 5" key="1">
    <citation type="submission" date="2023-02" db="EMBL/GenBank/DDBJ databases">
        <title>Novel Oscillospiraceae bacterial genomes.</title>
        <authorList>
            <person name="Srinivasan S."/>
            <person name="Austin M.N."/>
            <person name="Fiedler T.L."/>
            <person name="Strenk S.M."/>
            <person name="Agnew K.J."/>
            <person name="Nagana Gowda G.A."/>
            <person name="Raftery D."/>
            <person name="Beamer M.A."/>
            <person name="Achilles S.L."/>
            <person name="Wiesenfeld H.C."/>
            <person name="Fredricks D.N."/>
            <person name="Hillier S.L."/>
        </authorList>
    </citation>
    <scope>NUCLEOTIDE SEQUENCE [LARGE SCALE GENOMIC DNA]</scope>
    <source>
        <strain evidence="4 5">CHIC02 1186E3-8</strain>
    </source>
</reference>
<gene>
    <name evidence="4" type="ORF">PYS61_01200</name>
</gene>
<sequence>MKKIITLALAAVMTLGLTVLPQATPEEDYTKQEKTVAEKETAVKAAKAELNLAESKLSVAEQELAAAKDNEKDAKKQAVKDAKDVVATKKEAYEAAVKALNEAKEALSKLEYTYVTIKDERTDKFLAKEVVVKSGTYTVDELMAATGADKNAEHGWVLADKQSKYVTISGRHTTVVVKVATKVQIKVFPVDEEGRSLGHAFDAKVNVVADFVTAMEVAPKELTFEGKIVENLGVNGYFVLADVDANHKHYYINEYTKGGVMELTAVYTKAMAKKYTGKDGKNGKGTKNGQVGKTGEVATVATGIGALMTLAGVVVATKRH</sequence>
<accession>A0ABY8CAF3</accession>
<dbReference type="RefSeq" id="WP_315571909.1">
    <property type="nucleotide sequence ID" value="NZ_CP118868.1"/>
</dbReference>
<name>A0ABY8CAF3_9FIRM</name>
<proteinExistence type="predicted"/>
<keyword evidence="2" id="KW-1133">Transmembrane helix</keyword>
<keyword evidence="2" id="KW-0472">Membrane</keyword>
<keyword evidence="3" id="KW-0732">Signal</keyword>
<evidence type="ECO:0000313" key="5">
    <source>
        <dbReference type="Proteomes" id="UP001220478"/>
    </source>
</evidence>
<dbReference type="Proteomes" id="UP001220478">
    <property type="component" value="Chromosome"/>
</dbReference>
<organism evidence="4 5">
    <name type="scientific">Amygdalobacter indicium</name>
    <dbReference type="NCBI Taxonomy" id="3029272"/>
    <lineage>
        <taxon>Bacteria</taxon>
        <taxon>Bacillati</taxon>
        <taxon>Bacillota</taxon>
        <taxon>Clostridia</taxon>
        <taxon>Eubacteriales</taxon>
        <taxon>Oscillospiraceae</taxon>
        <taxon>Amygdalobacter</taxon>
    </lineage>
</organism>
<keyword evidence="1" id="KW-0175">Coiled coil</keyword>
<evidence type="ECO:0000256" key="2">
    <source>
        <dbReference type="SAM" id="Phobius"/>
    </source>
</evidence>
<evidence type="ECO:0000256" key="3">
    <source>
        <dbReference type="SAM" id="SignalP"/>
    </source>
</evidence>
<protein>
    <submittedName>
        <fullName evidence="4">Uncharacterized protein</fullName>
    </submittedName>
</protein>
<feature type="transmembrane region" description="Helical" evidence="2">
    <location>
        <begin position="297"/>
        <end position="317"/>
    </location>
</feature>
<feature type="chain" id="PRO_5045151197" evidence="3">
    <location>
        <begin position="24"/>
        <end position="320"/>
    </location>
</feature>